<proteinExistence type="predicted"/>
<dbReference type="AlphaFoldDB" id="A0A849HE25"/>
<dbReference type="Proteomes" id="UP000588586">
    <property type="component" value="Unassembled WGS sequence"/>
</dbReference>
<name>A0A849HE25_9MICO</name>
<dbReference type="PANTHER" id="PTHR48079:SF6">
    <property type="entry name" value="NAD(P)-BINDING DOMAIN-CONTAINING PROTEIN-RELATED"/>
    <property type="match status" value="1"/>
</dbReference>
<organism evidence="2 3">
    <name type="scientific">Knoellia koreensis</name>
    <dbReference type="NCBI Taxonomy" id="2730921"/>
    <lineage>
        <taxon>Bacteria</taxon>
        <taxon>Bacillati</taxon>
        <taxon>Actinomycetota</taxon>
        <taxon>Actinomycetes</taxon>
        <taxon>Micrococcales</taxon>
        <taxon>Intrasporangiaceae</taxon>
        <taxon>Knoellia</taxon>
    </lineage>
</organism>
<dbReference type="GO" id="GO:0005737">
    <property type="term" value="C:cytoplasm"/>
    <property type="evidence" value="ECO:0007669"/>
    <property type="project" value="TreeGrafter"/>
</dbReference>
<dbReference type="InterPro" id="IPR036291">
    <property type="entry name" value="NAD(P)-bd_dom_sf"/>
</dbReference>
<gene>
    <name evidence="2" type="ORF">HJG52_05030</name>
</gene>
<dbReference type="EMBL" id="JABEPQ010000001">
    <property type="protein sequence ID" value="NNM45369.1"/>
    <property type="molecule type" value="Genomic_DNA"/>
</dbReference>
<protein>
    <submittedName>
        <fullName evidence="2">NAD(P)-dependent oxidoreductase</fullName>
    </submittedName>
</protein>
<reference evidence="2 3" key="1">
    <citation type="submission" date="2020-04" db="EMBL/GenBank/DDBJ databases">
        <title>Knoellia sp. isolate from air conditioner.</title>
        <authorList>
            <person name="Chea S."/>
            <person name="Kim D.-U."/>
        </authorList>
    </citation>
    <scope>NUCLEOTIDE SEQUENCE [LARGE SCALE GENOMIC DNA]</scope>
    <source>
        <strain evidence="2 3">DB2414S</strain>
    </source>
</reference>
<dbReference type="Pfam" id="PF01370">
    <property type="entry name" value="Epimerase"/>
    <property type="match status" value="1"/>
</dbReference>
<evidence type="ECO:0000259" key="1">
    <source>
        <dbReference type="Pfam" id="PF01370"/>
    </source>
</evidence>
<keyword evidence="3" id="KW-1185">Reference proteome</keyword>
<dbReference type="InterPro" id="IPR001509">
    <property type="entry name" value="Epimerase_deHydtase"/>
</dbReference>
<comment type="caution">
    <text evidence="2">The sequence shown here is derived from an EMBL/GenBank/DDBJ whole genome shotgun (WGS) entry which is preliminary data.</text>
</comment>
<dbReference type="Gene3D" id="3.40.50.720">
    <property type="entry name" value="NAD(P)-binding Rossmann-like Domain"/>
    <property type="match status" value="1"/>
</dbReference>
<dbReference type="GO" id="GO:0004029">
    <property type="term" value="F:aldehyde dehydrogenase (NAD+) activity"/>
    <property type="evidence" value="ECO:0007669"/>
    <property type="project" value="TreeGrafter"/>
</dbReference>
<dbReference type="PANTHER" id="PTHR48079">
    <property type="entry name" value="PROTEIN YEEZ"/>
    <property type="match status" value="1"/>
</dbReference>
<evidence type="ECO:0000313" key="2">
    <source>
        <dbReference type="EMBL" id="NNM45369.1"/>
    </source>
</evidence>
<accession>A0A849HE25</accession>
<dbReference type="InterPro" id="IPR051783">
    <property type="entry name" value="NAD(P)-dependent_oxidoreduct"/>
</dbReference>
<sequence length="332" mass="34367">MRVFVAGATGAIGQQLLPRLVAAGHEVTGMTRSPAKQELVASLGATPVVADALDAEQVADAVGRARPEVIVHQLTSIGPLDMRNFDRAFALTNRLRTEGTDHLLSAGQAVGVQRFVAQSFFAGYDRVGSMVKTEDDPFGSTAPKEMRETVAAIKYVEDAVLGATWTAGLALRYGGFYGPGTSLGAGGEQTEAVRGGKFPLVGNGNGTWSFIHIADAADATVAAVAGGAPGVYNVVDDEPAPVRVWLPELASMLGARAPRRVPRFVGKLFTGETGVVMMTELRGASNAKARRELGWVPGHPSWRQGFAELAGPSGVSGATGLSGVSGVSKAVG</sequence>
<feature type="domain" description="NAD-dependent epimerase/dehydratase" evidence="1">
    <location>
        <begin position="3"/>
        <end position="234"/>
    </location>
</feature>
<evidence type="ECO:0000313" key="3">
    <source>
        <dbReference type="Proteomes" id="UP000588586"/>
    </source>
</evidence>
<dbReference type="RefSeq" id="WP_171242400.1">
    <property type="nucleotide sequence ID" value="NZ_JABEPQ010000001.1"/>
</dbReference>
<dbReference type="SUPFAM" id="SSF51735">
    <property type="entry name" value="NAD(P)-binding Rossmann-fold domains"/>
    <property type="match status" value="1"/>
</dbReference>